<evidence type="ECO:0000313" key="2">
    <source>
        <dbReference type="Proteomes" id="UP000188605"/>
    </source>
</evidence>
<gene>
    <name evidence="1" type="ORF">AN396_11520</name>
</gene>
<dbReference type="Proteomes" id="UP000188605">
    <property type="component" value="Unassembled WGS sequence"/>
</dbReference>
<reference evidence="1" key="1">
    <citation type="submission" date="2016-08" db="EMBL/GenBank/DDBJ databases">
        <authorList>
            <person name="Ngugi D.K."/>
            <person name="Miyake S."/>
            <person name="Stingl U."/>
        </authorList>
    </citation>
    <scope>NUCLEOTIDE SEQUENCE</scope>
    <source>
        <strain evidence="1">SCG-B11WGA-EpuloA1</strain>
    </source>
</reference>
<accession>A0ACC8X865</accession>
<evidence type="ECO:0000313" key="1">
    <source>
        <dbReference type="EMBL" id="ONI38115.1"/>
    </source>
</evidence>
<comment type="caution">
    <text evidence="1">The sequence shown here is derived from an EMBL/GenBank/DDBJ whole genome shotgun (WGS) entry which is preliminary data.</text>
</comment>
<sequence>MAFGKKKKGKDAVEEVMPIPSPVGDGEIGEEEVVMAMALPPPPPAPTIDPKQEEKLNRINGLRGLGTDFNGRQLNSLDEEELKDFILSNILKSIYAGDYYKISMYGREKSTLVEVCLKDEHLGFDIDGIFTKSGKILLKNLRDGKEISALNDTEIATYPVREIKNVVEEFIINQNGLVEIYYRINKYSLEKLTSEVLKLVDLCVGVSKIKCKIEEKEVQIPVDVQPETPIAEEAQPEGEAAQPESEEVASIPEPPIVRSEVISVVENICISLGKKMDGTQVVLKLINFNEQYLEMDREFKTNKKHVI</sequence>
<name>A0ACC8X865_9FIRM</name>
<dbReference type="EMBL" id="LJDB01000096">
    <property type="protein sequence ID" value="ONI38115.1"/>
    <property type="molecule type" value="Genomic_DNA"/>
</dbReference>
<organism evidence="1 2">
    <name type="scientific">Candidatus Epulonipiscium fishelsonii</name>
    <dbReference type="NCBI Taxonomy" id="77094"/>
    <lineage>
        <taxon>Bacteria</taxon>
        <taxon>Bacillati</taxon>
        <taxon>Bacillota</taxon>
        <taxon>Clostridia</taxon>
        <taxon>Lachnospirales</taxon>
        <taxon>Lachnospiraceae</taxon>
        <taxon>Candidatus Epulonipiscium</taxon>
    </lineage>
</organism>
<keyword evidence="2" id="KW-1185">Reference proteome</keyword>
<protein>
    <submittedName>
        <fullName evidence="1">Uncharacterized protein</fullName>
    </submittedName>
</protein>
<proteinExistence type="predicted"/>